<keyword evidence="5" id="KW-0325">Glycoprotein</keyword>
<dbReference type="Proteomes" id="UP000737018">
    <property type="component" value="Unassembled WGS sequence"/>
</dbReference>
<dbReference type="InterPro" id="IPR003406">
    <property type="entry name" value="Glyco_trans_14"/>
</dbReference>
<comment type="subcellular location">
    <subcellularLocation>
        <location evidence="1">Membrane</location>
        <topology evidence="1">Single-pass type II membrane protein</topology>
    </subcellularLocation>
</comment>
<dbReference type="PANTHER" id="PTHR45719">
    <property type="entry name" value="GLYCOSYLTRANSFERASE"/>
    <property type="match status" value="1"/>
</dbReference>
<evidence type="ECO:0000256" key="4">
    <source>
        <dbReference type="ARBA" id="ARBA00023136"/>
    </source>
</evidence>
<keyword evidence="7" id="KW-1185">Reference proteome</keyword>
<keyword evidence="2" id="KW-0328">Glycosyltransferase</keyword>
<keyword evidence="4" id="KW-0472">Membrane</keyword>
<dbReference type="GO" id="GO:0016020">
    <property type="term" value="C:membrane"/>
    <property type="evidence" value="ECO:0007669"/>
    <property type="project" value="UniProtKB-SubCell"/>
</dbReference>
<organism evidence="6 7">
    <name type="scientific">Castanea mollissima</name>
    <name type="common">Chinese chestnut</name>
    <dbReference type="NCBI Taxonomy" id="60419"/>
    <lineage>
        <taxon>Eukaryota</taxon>
        <taxon>Viridiplantae</taxon>
        <taxon>Streptophyta</taxon>
        <taxon>Embryophyta</taxon>
        <taxon>Tracheophyta</taxon>
        <taxon>Spermatophyta</taxon>
        <taxon>Magnoliopsida</taxon>
        <taxon>eudicotyledons</taxon>
        <taxon>Gunneridae</taxon>
        <taxon>Pentapetalae</taxon>
        <taxon>rosids</taxon>
        <taxon>fabids</taxon>
        <taxon>Fagales</taxon>
        <taxon>Fagaceae</taxon>
        <taxon>Castanea</taxon>
    </lineage>
</organism>
<reference evidence="6" key="1">
    <citation type="submission" date="2020-03" db="EMBL/GenBank/DDBJ databases">
        <title>Castanea mollissima Vanexum genome sequencing.</title>
        <authorList>
            <person name="Staton M."/>
        </authorList>
    </citation>
    <scope>NUCLEOTIDE SEQUENCE</scope>
    <source>
        <tissue evidence="6">Leaf</tissue>
    </source>
</reference>
<dbReference type="EMBL" id="JRKL02012945">
    <property type="protein sequence ID" value="KAF3943389.1"/>
    <property type="molecule type" value="Genomic_DNA"/>
</dbReference>
<dbReference type="PANTHER" id="PTHR45719:SF14">
    <property type="entry name" value="BETA-GLUCURONOSYLTRANSFERASE GLCAT14A"/>
    <property type="match status" value="1"/>
</dbReference>
<protein>
    <submittedName>
        <fullName evidence="6">Uncharacterized protein</fullName>
    </submittedName>
</protein>
<evidence type="ECO:0000256" key="3">
    <source>
        <dbReference type="ARBA" id="ARBA00022679"/>
    </source>
</evidence>
<evidence type="ECO:0000313" key="6">
    <source>
        <dbReference type="EMBL" id="KAF3943389.1"/>
    </source>
</evidence>
<evidence type="ECO:0000256" key="2">
    <source>
        <dbReference type="ARBA" id="ARBA00022676"/>
    </source>
</evidence>
<evidence type="ECO:0000256" key="5">
    <source>
        <dbReference type="ARBA" id="ARBA00023180"/>
    </source>
</evidence>
<name>A0A8J4Q9D2_9ROSI</name>
<dbReference type="Pfam" id="PF02485">
    <property type="entry name" value="Branch"/>
    <property type="match status" value="1"/>
</dbReference>
<dbReference type="OrthoDB" id="2019572at2759"/>
<sequence>MVMMGAEKRWLFSLFIAALLSLLLLLLLTSLSTFTSPKPFPSAIHHGSHYPPSFAYFITGNSNDGDRILRLLLAVYHPRNRYLLHLSAESADEERRRLVSQLKSVPAIRVFGNVDVVGKSDRVTYMGASKLAITLRAAAILLRLDGGWNWFVTLSAQDYPLVTQDGNMPKFANSPTVSGHEIRAIWNFEGSECIF</sequence>
<comment type="caution">
    <text evidence="6">The sequence shown here is derived from an EMBL/GenBank/DDBJ whole genome shotgun (WGS) entry which is preliminary data.</text>
</comment>
<dbReference type="GO" id="GO:0015020">
    <property type="term" value="F:glucuronosyltransferase activity"/>
    <property type="evidence" value="ECO:0007669"/>
    <property type="project" value="InterPro"/>
</dbReference>
<keyword evidence="3" id="KW-0808">Transferase</keyword>
<accession>A0A8J4Q9D2</accession>
<gene>
    <name evidence="6" type="ORF">CMV_030049</name>
</gene>
<dbReference type="InterPro" id="IPR044610">
    <property type="entry name" value="GLCAT14A/B/C"/>
</dbReference>
<evidence type="ECO:0000256" key="1">
    <source>
        <dbReference type="ARBA" id="ARBA00004606"/>
    </source>
</evidence>
<proteinExistence type="predicted"/>
<evidence type="ECO:0000313" key="7">
    <source>
        <dbReference type="Proteomes" id="UP000737018"/>
    </source>
</evidence>
<dbReference type="AlphaFoldDB" id="A0A8J4Q9D2"/>